<keyword evidence="2" id="KW-0812">Transmembrane</keyword>
<name>A0ABU8WPA3_9BURK</name>
<evidence type="ECO:0000256" key="2">
    <source>
        <dbReference type="SAM" id="Phobius"/>
    </source>
</evidence>
<keyword evidence="2" id="KW-0472">Membrane</keyword>
<reference evidence="4 5" key="1">
    <citation type="submission" date="2024-03" db="EMBL/GenBank/DDBJ databases">
        <title>Novel species of the genus Variovorax.</title>
        <authorList>
            <person name="Liu Q."/>
            <person name="Xin Y.-H."/>
        </authorList>
    </citation>
    <scope>NUCLEOTIDE SEQUENCE [LARGE SCALE GENOMIC DNA]</scope>
    <source>
        <strain evidence="4 5">KACC 18900</strain>
    </source>
</reference>
<protein>
    <submittedName>
        <fullName evidence="4">AMP-binding protein</fullName>
    </submittedName>
</protein>
<dbReference type="InterPro" id="IPR042099">
    <property type="entry name" value="ANL_N_sf"/>
</dbReference>
<dbReference type="RefSeq" id="WP_340344474.1">
    <property type="nucleotide sequence ID" value="NZ_JBBKZT010000010.1"/>
</dbReference>
<evidence type="ECO:0000313" key="4">
    <source>
        <dbReference type="EMBL" id="MEJ8849345.1"/>
    </source>
</evidence>
<dbReference type="InterPro" id="IPR050237">
    <property type="entry name" value="ATP-dep_AMP-bd_enzyme"/>
</dbReference>
<dbReference type="SUPFAM" id="SSF56801">
    <property type="entry name" value="Acetyl-CoA synthetase-like"/>
    <property type="match status" value="1"/>
</dbReference>
<proteinExistence type="predicted"/>
<keyword evidence="2" id="KW-1133">Transmembrane helix</keyword>
<dbReference type="Gene3D" id="3.40.50.12780">
    <property type="entry name" value="N-terminal domain of ligase-like"/>
    <property type="match status" value="1"/>
</dbReference>
<evidence type="ECO:0000259" key="3">
    <source>
        <dbReference type="Pfam" id="PF00501"/>
    </source>
</evidence>
<organism evidence="4 5">
    <name type="scientific">Variovorax rhizosphaerae</name>
    <dbReference type="NCBI Taxonomy" id="1836200"/>
    <lineage>
        <taxon>Bacteria</taxon>
        <taxon>Pseudomonadati</taxon>
        <taxon>Pseudomonadota</taxon>
        <taxon>Betaproteobacteria</taxon>
        <taxon>Burkholderiales</taxon>
        <taxon>Comamonadaceae</taxon>
        <taxon>Variovorax</taxon>
    </lineage>
</organism>
<evidence type="ECO:0000256" key="1">
    <source>
        <dbReference type="ARBA" id="ARBA00022598"/>
    </source>
</evidence>
<dbReference type="Proteomes" id="UP001385892">
    <property type="component" value="Unassembled WGS sequence"/>
</dbReference>
<accession>A0ABU8WPA3</accession>
<dbReference type="Pfam" id="PF00501">
    <property type="entry name" value="AMP-binding"/>
    <property type="match status" value="1"/>
</dbReference>
<dbReference type="EMBL" id="JBBKZT010000010">
    <property type="protein sequence ID" value="MEJ8849345.1"/>
    <property type="molecule type" value="Genomic_DNA"/>
</dbReference>
<gene>
    <name evidence="4" type="ORF">WKW82_22015</name>
</gene>
<comment type="caution">
    <text evidence="4">The sequence shown here is derived from an EMBL/GenBank/DDBJ whole genome shotgun (WGS) entry which is preliminary data.</text>
</comment>
<keyword evidence="1" id="KW-0436">Ligase</keyword>
<dbReference type="PANTHER" id="PTHR43767:SF8">
    <property type="entry name" value="LONG-CHAIN-FATTY-ACID--COA LIGASE"/>
    <property type="match status" value="1"/>
</dbReference>
<dbReference type="PANTHER" id="PTHR43767">
    <property type="entry name" value="LONG-CHAIN-FATTY-ACID--COA LIGASE"/>
    <property type="match status" value="1"/>
</dbReference>
<dbReference type="InterPro" id="IPR000873">
    <property type="entry name" value="AMP-dep_synth/lig_dom"/>
</dbReference>
<keyword evidence="5" id="KW-1185">Reference proteome</keyword>
<sequence length="459" mass="49130">MTSRPWLDSYGSLPTGIDPDIHPSVTALVEAAMTRYGGKTAFVSHGQRYSYTEIDAISRNFCAYLQSMGVRKGDRVAVMLPNIVAFPIALLGLMRAGAVQVNLNPLSTPDELQHQLKDSGSKCIVLLTEALPMLAEVIATTPVRHVIVAHRPSMGDALGWKPGTPDRIEGAVGFPDALRIGSLLPRQPVELDGDDLLFLQYAGGTTGPSKGAALSHRNLVANTEQLKAFLPHATRDCEEVVVTALPLYHIFGCTVNFISYFSIGAENWLVSNAHDMDALVGTLKLARPTVFVGGNPLYVGLLQHPGLAEVDWSRLRLSGAGGASVVAEMSDRWQAITGSFLREGYGMAETSPALAINPPSIEAFSGHAGLPLPSTDIKLLDDAGVEVPVGESGEICAKGPQVMRGYWQQPAANAAAFTEDGYFRTGDIGQFDERGFLKVIGRKEDVGRQWVRCAAAVPA</sequence>
<feature type="transmembrane region" description="Helical" evidence="2">
    <location>
        <begin position="76"/>
        <end position="98"/>
    </location>
</feature>
<evidence type="ECO:0000313" key="5">
    <source>
        <dbReference type="Proteomes" id="UP001385892"/>
    </source>
</evidence>
<feature type="domain" description="AMP-dependent synthetase/ligase" evidence="3">
    <location>
        <begin position="30"/>
        <end position="407"/>
    </location>
</feature>